<keyword evidence="2 4" id="KW-0833">Ubl conjugation pathway</keyword>
<feature type="active site" description="Glycyl thioester intermediate" evidence="3">
    <location>
        <position position="118"/>
    </location>
</feature>
<evidence type="ECO:0000256" key="4">
    <source>
        <dbReference type="RuleBase" id="RU362109"/>
    </source>
</evidence>
<feature type="region of interest" description="Disordered" evidence="5">
    <location>
        <begin position="188"/>
        <end position="224"/>
    </location>
</feature>
<dbReference type="Gene3D" id="3.10.110.10">
    <property type="entry name" value="Ubiquitin Conjugating Enzyme"/>
    <property type="match status" value="1"/>
</dbReference>
<name>W3VLU6_MOEAP</name>
<evidence type="ECO:0000256" key="5">
    <source>
        <dbReference type="SAM" id="MobiDB-lite"/>
    </source>
</evidence>
<dbReference type="SUPFAM" id="SSF54495">
    <property type="entry name" value="UBC-like"/>
    <property type="match status" value="1"/>
</dbReference>
<dbReference type="OrthoDB" id="10069349at2759"/>
<dbReference type="GO" id="GO:0016740">
    <property type="term" value="F:transferase activity"/>
    <property type="evidence" value="ECO:0007669"/>
    <property type="project" value="UniProtKB-KW"/>
</dbReference>
<dbReference type="PANTHER" id="PTHR24067">
    <property type="entry name" value="UBIQUITIN-CONJUGATING ENZYME E2"/>
    <property type="match status" value="1"/>
</dbReference>
<evidence type="ECO:0000259" key="6">
    <source>
        <dbReference type="PROSITE" id="PS50127"/>
    </source>
</evidence>
<dbReference type="PROSITE" id="PS00183">
    <property type="entry name" value="UBC_1"/>
    <property type="match status" value="1"/>
</dbReference>
<dbReference type="HOGENOM" id="CLU_030988_5_1_1"/>
<keyword evidence="1" id="KW-0808">Transferase</keyword>
<dbReference type="AlphaFoldDB" id="W3VLU6"/>
<dbReference type="InterPro" id="IPR023313">
    <property type="entry name" value="UBQ-conjugating_AS"/>
</dbReference>
<dbReference type="InterPro" id="IPR050113">
    <property type="entry name" value="Ub_conjugating_enzyme"/>
</dbReference>
<keyword evidence="4" id="KW-0547">Nucleotide-binding</keyword>
<keyword evidence="8" id="KW-1185">Reference proteome</keyword>
<evidence type="ECO:0000313" key="8">
    <source>
        <dbReference type="Proteomes" id="UP000019462"/>
    </source>
</evidence>
<evidence type="ECO:0000313" key="7">
    <source>
        <dbReference type="EMBL" id="ETS62633.1"/>
    </source>
</evidence>
<keyword evidence="4" id="KW-0067">ATP-binding</keyword>
<protein>
    <recommendedName>
        <fullName evidence="6">UBC core domain-containing protein</fullName>
    </recommendedName>
</protein>
<dbReference type="CDD" id="cd23804">
    <property type="entry name" value="UBCc_UBE2S"/>
    <property type="match status" value="1"/>
</dbReference>
<evidence type="ECO:0000256" key="1">
    <source>
        <dbReference type="ARBA" id="ARBA00022679"/>
    </source>
</evidence>
<gene>
    <name evidence="7" type="ORF">PaG_03277</name>
</gene>
<comment type="similarity">
    <text evidence="4">Belongs to the ubiquitin-conjugating enzyme family.</text>
</comment>
<organism evidence="7 8">
    <name type="scientific">Moesziomyces aphidis</name>
    <name type="common">Pseudozyma aphidis</name>
    <dbReference type="NCBI Taxonomy" id="84754"/>
    <lineage>
        <taxon>Eukaryota</taxon>
        <taxon>Fungi</taxon>
        <taxon>Dikarya</taxon>
        <taxon>Basidiomycota</taxon>
        <taxon>Ustilaginomycotina</taxon>
        <taxon>Ustilaginomycetes</taxon>
        <taxon>Ustilaginales</taxon>
        <taxon>Ustilaginaceae</taxon>
        <taxon>Moesziomyces</taxon>
    </lineage>
</organism>
<reference evidence="7 8" key="1">
    <citation type="journal article" date="2014" name="Genome Announc.">
        <title>Genome sequence of the basidiomycetous fungus Pseudozyma aphidis DSM70725, an efficient producer of biosurfactant mannosylerythritol lipids.</title>
        <authorList>
            <person name="Lorenz S."/>
            <person name="Guenther M."/>
            <person name="Grumaz C."/>
            <person name="Rupp S."/>
            <person name="Zibek S."/>
            <person name="Sohn K."/>
        </authorList>
    </citation>
    <scope>NUCLEOTIDE SEQUENCE [LARGE SCALE GENOMIC DNA]</scope>
    <source>
        <strain evidence="8">ATCC 32657 / CBS 517.83 / DSM 70725 / JCM 10318 / NBRC 10182 / NRRL Y-7954 / St-0401</strain>
    </source>
</reference>
<comment type="caution">
    <text evidence="7">The sequence shown here is derived from an EMBL/GenBank/DDBJ whole genome shotgun (WGS) entry which is preliminary data.</text>
</comment>
<evidence type="ECO:0000256" key="3">
    <source>
        <dbReference type="PROSITE-ProRule" id="PRU10133"/>
    </source>
</evidence>
<evidence type="ECO:0000256" key="2">
    <source>
        <dbReference type="ARBA" id="ARBA00022786"/>
    </source>
</evidence>
<dbReference type="Proteomes" id="UP000019462">
    <property type="component" value="Unassembled WGS sequence"/>
</dbReference>
<accession>W3VLU6</accession>
<dbReference type="InterPro" id="IPR016135">
    <property type="entry name" value="UBQ-conjugating_enzyme/RWD"/>
</dbReference>
<dbReference type="Pfam" id="PF00179">
    <property type="entry name" value="UQ_con"/>
    <property type="match status" value="1"/>
</dbReference>
<dbReference type="SMART" id="SM00212">
    <property type="entry name" value="UBCc"/>
    <property type="match status" value="1"/>
</dbReference>
<dbReference type="PROSITE" id="PS50127">
    <property type="entry name" value="UBC_2"/>
    <property type="match status" value="1"/>
</dbReference>
<dbReference type="InterPro" id="IPR000608">
    <property type="entry name" value="UBC"/>
</dbReference>
<sequence>MTSSMASTAFTDKWTQSTPLTLQHLDSTMVSPSVIKVLARELATLAQSPPDGIRVSLDDADVLSFSGWVSGAPSTPYEGGCFRITFDFDGIDFPVHPPRCRFATPIFHPNVSSAGEICVSTLQKDWTRNHGVQQILLAIKCLLIHPNPDSALNPQASSLMHEDWQAFVQTAAMWTQVHAAKVPPCFQDAKQPTPNTTGKVAVAQPPPRAKAAAPPAPRRGLRRL</sequence>
<dbReference type="GO" id="GO:0005524">
    <property type="term" value="F:ATP binding"/>
    <property type="evidence" value="ECO:0007669"/>
    <property type="project" value="UniProtKB-UniRule"/>
</dbReference>
<proteinExistence type="inferred from homology"/>
<dbReference type="EMBL" id="AWNI01000010">
    <property type="protein sequence ID" value="ETS62633.1"/>
    <property type="molecule type" value="Genomic_DNA"/>
</dbReference>
<feature type="domain" description="UBC core" evidence="6">
    <location>
        <begin position="33"/>
        <end position="180"/>
    </location>
</feature>